<dbReference type="GO" id="GO:0051301">
    <property type="term" value="P:cell division"/>
    <property type="evidence" value="ECO:0007669"/>
    <property type="project" value="UniProtKB-KW"/>
</dbReference>
<dbReference type="GO" id="GO:0008017">
    <property type="term" value="F:microtubule binding"/>
    <property type="evidence" value="ECO:0007669"/>
    <property type="project" value="InterPro"/>
</dbReference>
<keyword evidence="6" id="KW-0498">Mitosis</keyword>
<dbReference type="AlphaFoldDB" id="G8ZMW2"/>
<dbReference type="GO" id="GO:0046785">
    <property type="term" value="P:microtubule polymerization"/>
    <property type="evidence" value="ECO:0007669"/>
    <property type="project" value="EnsemblFungi"/>
</dbReference>
<dbReference type="PRINTS" id="PR00380">
    <property type="entry name" value="KINESINHEAVY"/>
</dbReference>
<dbReference type="Gene3D" id="3.40.850.10">
    <property type="entry name" value="Kinesin motor domain"/>
    <property type="match status" value="1"/>
</dbReference>
<dbReference type="RefSeq" id="XP_003679167.1">
    <property type="nucleotide sequence ID" value="XM_003679119.1"/>
</dbReference>
<evidence type="ECO:0000256" key="8">
    <source>
        <dbReference type="ARBA" id="ARBA00023054"/>
    </source>
</evidence>
<dbReference type="FunCoup" id="G8ZMW2">
    <property type="interactions" value="73"/>
</dbReference>
<name>G8ZMW2_TORDE</name>
<keyword evidence="11" id="KW-0131">Cell cycle</keyword>
<dbReference type="GO" id="GO:0008574">
    <property type="term" value="F:plus-end-directed microtubule motor activity"/>
    <property type="evidence" value="ECO:0007669"/>
    <property type="project" value="EnsemblFungi"/>
</dbReference>
<evidence type="ECO:0000256" key="3">
    <source>
        <dbReference type="ARBA" id="ARBA00022618"/>
    </source>
</evidence>
<evidence type="ECO:0000256" key="2">
    <source>
        <dbReference type="ARBA" id="ARBA00022490"/>
    </source>
</evidence>
<keyword evidence="2" id="KW-0963">Cytoplasm</keyword>
<dbReference type="InParanoid" id="G8ZMW2"/>
<dbReference type="Proteomes" id="UP000005627">
    <property type="component" value="Chromosome 1"/>
</dbReference>
<feature type="coiled-coil region" evidence="15">
    <location>
        <begin position="443"/>
        <end position="470"/>
    </location>
</feature>
<evidence type="ECO:0000313" key="19">
    <source>
        <dbReference type="Proteomes" id="UP000005627"/>
    </source>
</evidence>
<evidence type="ECO:0000256" key="5">
    <source>
        <dbReference type="ARBA" id="ARBA00022741"/>
    </source>
</evidence>
<reference evidence="18 19" key="1">
    <citation type="journal article" date="2011" name="Proc. Natl. Acad. Sci. U.S.A.">
        <title>Evolutionary erosion of yeast sex chromosomes by mating-type switching accidents.</title>
        <authorList>
            <person name="Gordon J.L."/>
            <person name="Armisen D."/>
            <person name="Proux-Wera E."/>
            <person name="Oheigeartaigh S.S."/>
            <person name="Byrne K.P."/>
            <person name="Wolfe K.H."/>
        </authorList>
    </citation>
    <scope>NUCLEOTIDE SEQUENCE [LARGE SCALE GENOMIC DNA]</scope>
    <source>
        <strain evidence="19">ATCC 10662 / CBS 1146 / NBRC 0425 / NCYC 2629 / NRRL Y-866</strain>
    </source>
</reference>
<keyword evidence="8 15" id="KW-0175">Coiled coil</keyword>
<dbReference type="OrthoDB" id="3176171at2759"/>
<dbReference type="HOGENOM" id="CLU_001485_24_1_1"/>
<dbReference type="GO" id="GO:0007026">
    <property type="term" value="P:negative regulation of microtubule depolymerization"/>
    <property type="evidence" value="ECO:0007669"/>
    <property type="project" value="EnsemblFungi"/>
</dbReference>
<proteinExistence type="inferred from homology"/>
<feature type="binding site" evidence="13">
    <location>
        <begin position="151"/>
        <end position="158"/>
    </location>
    <ligand>
        <name>ATP</name>
        <dbReference type="ChEBI" id="CHEBI:30616"/>
    </ligand>
</feature>
<dbReference type="FunFam" id="3.40.850.10:FF:000073">
    <property type="entry name" value="Kinesin-like protein"/>
    <property type="match status" value="1"/>
</dbReference>
<comment type="function">
    <text evidence="12">Required for assembly of the mitotic spindle.</text>
</comment>
<evidence type="ECO:0000256" key="12">
    <source>
        <dbReference type="ARBA" id="ARBA00054086"/>
    </source>
</evidence>
<dbReference type="GO" id="GO:0061863">
    <property type="term" value="F:microtubule plus end polymerase"/>
    <property type="evidence" value="ECO:0007669"/>
    <property type="project" value="EnsemblFungi"/>
</dbReference>
<accession>G8ZMW2</accession>
<comment type="similarity">
    <text evidence="13 14">Belongs to the TRAFAC class myosin-kinesin ATPase superfamily. Kinesin family.</text>
</comment>
<keyword evidence="10" id="KW-0206">Cytoskeleton</keyword>
<evidence type="ECO:0000256" key="6">
    <source>
        <dbReference type="ARBA" id="ARBA00022776"/>
    </source>
</evidence>
<gene>
    <name evidence="18" type="primary">TDEL0A06240</name>
    <name evidence="18" type="ORF">TDEL_0A06240</name>
</gene>
<dbReference type="InterPro" id="IPR027640">
    <property type="entry name" value="Kinesin-like_fam"/>
</dbReference>
<evidence type="ECO:0000256" key="10">
    <source>
        <dbReference type="ARBA" id="ARBA00023212"/>
    </source>
</evidence>
<evidence type="ECO:0000256" key="15">
    <source>
        <dbReference type="SAM" id="Coils"/>
    </source>
</evidence>
<dbReference type="PANTHER" id="PTHR47968">
    <property type="entry name" value="CENTROMERE PROTEIN E"/>
    <property type="match status" value="1"/>
</dbReference>
<dbReference type="InterPro" id="IPR027417">
    <property type="entry name" value="P-loop_NTPase"/>
</dbReference>
<feature type="compositionally biased region" description="Polar residues" evidence="16">
    <location>
        <begin position="357"/>
        <end position="375"/>
    </location>
</feature>
<dbReference type="SMART" id="SM00129">
    <property type="entry name" value="KISc"/>
    <property type="match status" value="1"/>
</dbReference>
<dbReference type="PROSITE" id="PS00411">
    <property type="entry name" value="KINESIN_MOTOR_1"/>
    <property type="match status" value="1"/>
</dbReference>
<dbReference type="GO" id="GO:0005816">
    <property type="term" value="C:spindle pole body"/>
    <property type="evidence" value="ECO:0007669"/>
    <property type="project" value="EnsemblFungi"/>
</dbReference>
<dbReference type="KEGG" id="tdl:TDEL_0A06240"/>
<dbReference type="eggNOG" id="KOG0242">
    <property type="taxonomic scope" value="Eukaryota"/>
</dbReference>
<evidence type="ECO:0000256" key="7">
    <source>
        <dbReference type="ARBA" id="ARBA00022840"/>
    </source>
</evidence>
<organism evidence="18 19">
    <name type="scientific">Torulaspora delbrueckii</name>
    <name type="common">Yeast</name>
    <name type="synonym">Candida colliculosa</name>
    <dbReference type="NCBI Taxonomy" id="4950"/>
    <lineage>
        <taxon>Eukaryota</taxon>
        <taxon>Fungi</taxon>
        <taxon>Dikarya</taxon>
        <taxon>Ascomycota</taxon>
        <taxon>Saccharomycotina</taxon>
        <taxon>Saccharomycetes</taxon>
        <taxon>Saccharomycetales</taxon>
        <taxon>Saccharomycetaceae</taxon>
        <taxon>Torulaspora</taxon>
    </lineage>
</organism>
<feature type="region of interest" description="Disordered" evidence="16">
    <location>
        <begin position="357"/>
        <end position="378"/>
    </location>
</feature>
<keyword evidence="3" id="KW-0132">Cell division</keyword>
<dbReference type="STRING" id="1076872.G8ZMW2"/>
<keyword evidence="7 13" id="KW-0067">ATP-binding</keyword>
<dbReference type="SUPFAM" id="SSF52540">
    <property type="entry name" value="P-loop containing nucleoside triphosphate hydrolases"/>
    <property type="match status" value="1"/>
</dbReference>
<evidence type="ECO:0000256" key="13">
    <source>
        <dbReference type="PROSITE-ProRule" id="PRU00283"/>
    </source>
</evidence>
<dbReference type="InterPro" id="IPR001752">
    <property type="entry name" value="Kinesin_motor_dom"/>
</dbReference>
<evidence type="ECO:0000256" key="4">
    <source>
        <dbReference type="ARBA" id="ARBA00022701"/>
    </source>
</evidence>
<sequence>MKSSNGPGSPTLRSASSLSSLRKKYLRSGSISTSSSSRSASPTRSSSSLTDPFARKVRILRSCSNESPTRRQESYTGTISVVIRPKPVANRERDPWHIRDGTTISHDEAGEFTFDRVFPANCTNLDIYEASSRPMIDKLLQGFNATVFAYGMTGSGKTFTMTGTEDEAGLIPLSVTYLFSKILEHSMRGTSKYEVVVSYLEIYNEKIYDLLDCESENKFNSTPSRMFLSGTPRSSGGPVELRIRDDLKYGVRITGLTEKRCESSEELSRWIQIGDKNRKTSETIYNTRSSRSHAIVLVRLNNTDLRSGETVSSTLSLCDLAGSEKAVSQYERRKEGAFINKSLLALGTVISKLSSESLSKNGPPTFTSTNPTEPNTHIPYRDSKLTRILQPALSGNSIITTICTIDTRNEAASETVNTIRFASRAKNVTLQVAKRPAVGTGSYNEKDQTIENLTQQLEKQHQLVMRLKQRTSMTSSSHNDDSTVDPNSTLLKAENRVLKCKLSNCEKLLDKDTIELEDSEMVAIIDMLPIDVGSVLETKFQGLESQLRQYKEYTKQLEFKLMNFDRRENVSAEPFTAHVNSVIQSKDVEILELRRSLERKDKMIEALQSVKRLRERALKPIENKDEVVEHRERGKYF</sequence>
<feature type="compositionally biased region" description="Low complexity" evidence="16">
    <location>
        <begin position="27"/>
        <end position="50"/>
    </location>
</feature>
<dbReference type="GO" id="GO:1903754">
    <property type="term" value="C:cortical microtubule plus-end"/>
    <property type="evidence" value="ECO:0007669"/>
    <property type="project" value="EnsemblFungi"/>
</dbReference>
<protein>
    <recommendedName>
        <fullName evidence="14">Kinesin-like protein</fullName>
    </recommendedName>
</protein>
<dbReference type="GO" id="GO:0005524">
    <property type="term" value="F:ATP binding"/>
    <property type="evidence" value="ECO:0007669"/>
    <property type="project" value="UniProtKB-UniRule"/>
</dbReference>
<dbReference type="GO" id="GO:0030473">
    <property type="term" value="P:nuclear migration along microtubule"/>
    <property type="evidence" value="ECO:0007669"/>
    <property type="project" value="EnsemblFungi"/>
</dbReference>
<evidence type="ECO:0000256" key="11">
    <source>
        <dbReference type="ARBA" id="ARBA00023306"/>
    </source>
</evidence>
<evidence type="ECO:0000313" key="18">
    <source>
        <dbReference type="EMBL" id="CCE89956.1"/>
    </source>
</evidence>
<evidence type="ECO:0000259" key="17">
    <source>
        <dbReference type="PROSITE" id="PS50067"/>
    </source>
</evidence>
<evidence type="ECO:0000256" key="14">
    <source>
        <dbReference type="RuleBase" id="RU000394"/>
    </source>
</evidence>
<dbReference type="PANTHER" id="PTHR47968:SF36">
    <property type="entry name" value="KINESIN HEAVY CHAIN ISOFORM X1"/>
    <property type="match status" value="1"/>
</dbReference>
<dbReference type="InterPro" id="IPR036961">
    <property type="entry name" value="Kinesin_motor_dom_sf"/>
</dbReference>
<evidence type="ECO:0000256" key="9">
    <source>
        <dbReference type="ARBA" id="ARBA00023175"/>
    </source>
</evidence>
<dbReference type="EMBL" id="HE616742">
    <property type="protein sequence ID" value="CCE89956.1"/>
    <property type="molecule type" value="Genomic_DNA"/>
</dbReference>
<keyword evidence="9 13" id="KW-0505">Motor protein</keyword>
<dbReference type="PROSITE" id="PS50067">
    <property type="entry name" value="KINESIN_MOTOR_2"/>
    <property type="match status" value="1"/>
</dbReference>
<evidence type="ECO:0000256" key="16">
    <source>
        <dbReference type="SAM" id="MobiDB-lite"/>
    </source>
</evidence>
<feature type="region of interest" description="Disordered" evidence="16">
    <location>
        <begin position="1"/>
        <end position="51"/>
    </location>
</feature>
<keyword evidence="19" id="KW-1185">Reference proteome</keyword>
<comment type="subcellular location">
    <subcellularLocation>
        <location evidence="1">Cytoplasm</location>
        <location evidence="1">Cytoskeleton</location>
    </subcellularLocation>
</comment>
<dbReference type="InterPro" id="IPR019821">
    <property type="entry name" value="Kinesin_motor_CS"/>
</dbReference>
<keyword evidence="5 13" id="KW-0547">Nucleotide-binding</keyword>
<dbReference type="Pfam" id="PF00225">
    <property type="entry name" value="Kinesin"/>
    <property type="match status" value="1"/>
</dbReference>
<dbReference type="GeneID" id="11502835"/>
<evidence type="ECO:0000256" key="1">
    <source>
        <dbReference type="ARBA" id="ARBA00004245"/>
    </source>
</evidence>
<keyword evidence="4 14" id="KW-0493">Microtubule</keyword>
<feature type="domain" description="Kinesin motor" evidence="17">
    <location>
        <begin position="78"/>
        <end position="428"/>
    </location>
</feature>